<keyword evidence="2" id="KW-1185">Reference proteome</keyword>
<organism evidence="1 2">
    <name type="scientific">Camelimonas abortus</name>
    <dbReference type="NCBI Taxonomy" id="1017184"/>
    <lineage>
        <taxon>Bacteria</taxon>
        <taxon>Pseudomonadati</taxon>
        <taxon>Pseudomonadota</taxon>
        <taxon>Alphaproteobacteria</taxon>
        <taxon>Hyphomicrobiales</taxon>
        <taxon>Chelatococcaceae</taxon>
        <taxon>Camelimonas</taxon>
    </lineage>
</organism>
<sequence>MLHKALEWFGFVCAIAGVAWRRRSPKFFSGVNPEKRGVATTPAPRGK</sequence>
<gene>
    <name evidence="1" type="ORF">ACFOEX_05355</name>
</gene>
<reference evidence="2" key="1">
    <citation type="journal article" date="2019" name="Int. J. Syst. Evol. Microbiol.">
        <title>The Global Catalogue of Microorganisms (GCM) 10K type strain sequencing project: providing services to taxonomists for standard genome sequencing and annotation.</title>
        <authorList>
            <consortium name="The Broad Institute Genomics Platform"/>
            <consortium name="The Broad Institute Genome Sequencing Center for Infectious Disease"/>
            <person name="Wu L."/>
            <person name="Ma J."/>
        </authorList>
    </citation>
    <scope>NUCLEOTIDE SEQUENCE [LARGE SCALE GENOMIC DNA]</scope>
    <source>
        <strain evidence="2">CCM 7941</strain>
    </source>
</reference>
<comment type="caution">
    <text evidence="1">The sequence shown here is derived from an EMBL/GenBank/DDBJ whole genome shotgun (WGS) entry which is preliminary data.</text>
</comment>
<accession>A0ABV7LF41</accession>
<protein>
    <submittedName>
        <fullName evidence="1">Uncharacterized protein</fullName>
    </submittedName>
</protein>
<evidence type="ECO:0000313" key="2">
    <source>
        <dbReference type="Proteomes" id="UP001595536"/>
    </source>
</evidence>
<dbReference type="Proteomes" id="UP001595536">
    <property type="component" value="Unassembled WGS sequence"/>
</dbReference>
<name>A0ABV7LF41_9HYPH</name>
<evidence type="ECO:0000313" key="1">
    <source>
        <dbReference type="EMBL" id="MFC3265788.1"/>
    </source>
</evidence>
<dbReference type="EMBL" id="JBHRUV010000021">
    <property type="protein sequence ID" value="MFC3265788.1"/>
    <property type="molecule type" value="Genomic_DNA"/>
</dbReference>
<dbReference type="RefSeq" id="WP_376831341.1">
    <property type="nucleotide sequence ID" value="NZ_JBHLWR010000006.1"/>
</dbReference>
<proteinExistence type="predicted"/>